<dbReference type="GO" id="GO:0061630">
    <property type="term" value="F:ubiquitin protein ligase activity"/>
    <property type="evidence" value="ECO:0007669"/>
    <property type="project" value="TreeGrafter"/>
</dbReference>
<dbReference type="SUPFAM" id="SSF57850">
    <property type="entry name" value="RING/U-box"/>
    <property type="match status" value="1"/>
</dbReference>
<keyword evidence="3" id="KW-0862">Zinc</keyword>
<dbReference type="GO" id="GO:0005634">
    <property type="term" value="C:nucleus"/>
    <property type="evidence" value="ECO:0007669"/>
    <property type="project" value="TreeGrafter"/>
</dbReference>
<dbReference type="AlphaFoldDB" id="A0A1R1YA80"/>
<organism evidence="7 8">
    <name type="scientific">Smittium culicis</name>
    <dbReference type="NCBI Taxonomy" id="133412"/>
    <lineage>
        <taxon>Eukaryota</taxon>
        <taxon>Fungi</taxon>
        <taxon>Fungi incertae sedis</taxon>
        <taxon>Zoopagomycota</taxon>
        <taxon>Kickxellomycotina</taxon>
        <taxon>Harpellomycetes</taxon>
        <taxon>Harpellales</taxon>
        <taxon>Legeriomycetaceae</taxon>
        <taxon>Smittium</taxon>
    </lineage>
</organism>
<keyword evidence="2 4" id="KW-0863">Zinc-finger</keyword>
<accession>A0A1R1YA80</accession>
<evidence type="ECO:0000256" key="3">
    <source>
        <dbReference type="ARBA" id="ARBA00022833"/>
    </source>
</evidence>
<keyword evidence="1" id="KW-0479">Metal-binding</keyword>
<comment type="caution">
    <text evidence="7">The sequence shown here is derived from an EMBL/GenBank/DDBJ whole genome shotgun (WGS) entry which is preliminary data.</text>
</comment>
<evidence type="ECO:0000256" key="1">
    <source>
        <dbReference type="ARBA" id="ARBA00022723"/>
    </source>
</evidence>
<feature type="non-terminal residue" evidence="7">
    <location>
        <position position="1"/>
    </location>
</feature>
<dbReference type="EMBL" id="LSSM01001962">
    <property type="protein sequence ID" value="OMJ23793.1"/>
    <property type="molecule type" value="Genomic_DNA"/>
</dbReference>
<evidence type="ECO:0000313" key="7">
    <source>
        <dbReference type="EMBL" id="OMJ23793.1"/>
    </source>
</evidence>
<protein>
    <submittedName>
        <fullName evidence="7">Putative RING finger protein</fullName>
    </submittedName>
</protein>
<dbReference type="GO" id="GO:0006511">
    <property type="term" value="P:ubiquitin-dependent protein catabolic process"/>
    <property type="evidence" value="ECO:0007669"/>
    <property type="project" value="TreeGrafter"/>
</dbReference>
<evidence type="ECO:0000256" key="2">
    <source>
        <dbReference type="ARBA" id="ARBA00022771"/>
    </source>
</evidence>
<dbReference type="InterPro" id="IPR013083">
    <property type="entry name" value="Znf_RING/FYVE/PHD"/>
</dbReference>
<dbReference type="CDD" id="cd16454">
    <property type="entry name" value="RING-H2_PA-TM-RING"/>
    <property type="match status" value="1"/>
</dbReference>
<dbReference type="Pfam" id="PF13639">
    <property type="entry name" value="zf-RING_2"/>
    <property type="match status" value="1"/>
</dbReference>
<sequence length="249" mass="28193">NENTNENTNENSTENTNENIDDQPSLFINPEENTPINFRSLLSSLFNGITDEFFSSNVYRPQEGMIGSIGDFSDYVLNHRNLDEIISDILQQTINICLEDFSLDNTIIELSCLHFFHEKCIVNWLRQSGRCPICRLHISSYMKENGNKRSSDDIQYAQSNNRATSNIVETVVPGFNEDFEEEGSIFQSSDLSSDLQSDSLDTSPLTQINANFSFAQSADHFEDHESNQDETFIQLPQIPGSFPTATFST</sequence>
<proteinExistence type="predicted"/>
<dbReference type="Gene3D" id="3.30.40.10">
    <property type="entry name" value="Zinc/RING finger domain, C3HC4 (zinc finger)"/>
    <property type="match status" value="1"/>
</dbReference>
<dbReference type="PROSITE" id="PS50089">
    <property type="entry name" value="ZF_RING_2"/>
    <property type="match status" value="1"/>
</dbReference>
<dbReference type="InterPro" id="IPR001841">
    <property type="entry name" value="Znf_RING"/>
</dbReference>
<dbReference type="Proteomes" id="UP000187429">
    <property type="component" value="Unassembled WGS sequence"/>
</dbReference>
<evidence type="ECO:0000313" key="8">
    <source>
        <dbReference type="Proteomes" id="UP000187429"/>
    </source>
</evidence>
<dbReference type="PANTHER" id="PTHR45931">
    <property type="entry name" value="SI:CH211-59O9.10"/>
    <property type="match status" value="1"/>
</dbReference>
<name>A0A1R1YA80_9FUNG</name>
<dbReference type="SMART" id="SM00184">
    <property type="entry name" value="RING"/>
    <property type="match status" value="1"/>
</dbReference>
<dbReference type="InterPro" id="IPR051834">
    <property type="entry name" value="RING_finger_E3_ligase"/>
</dbReference>
<evidence type="ECO:0000256" key="5">
    <source>
        <dbReference type="SAM" id="MobiDB-lite"/>
    </source>
</evidence>
<reference evidence="8" key="1">
    <citation type="submission" date="2017-01" db="EMBL/GenBank/DDBJ databases">
        <authorList>
            <person name="Wang Y."/>
            <person name="White M."/>
            <person name="Kvist S."/>
            <person name="Moncalvo J.-M."/>
        </authorList>
    </citation>
    <scope>NUCLEOTIDE SEQUENCE [LARGE SCALE GENOMIC DNA]</scope>
    <source>
        <strain evidence="8">ID-206-W2</strain>
    </source>
</reference>
<keyword evidence="8" id="KW-1185">Reference proteome</keyword>
<dbReference type="OrthoDB" id="8062037at2759"/>
<feature type="domain" description="RING-type" evidence="6">
    <location>
        <begin position="96"/>
        <end position="135"/>
    </location>
</feature>
<feature type="region of interest" description="Disordered" evidence="5">
    <location>
        <begin position="1"/>
        <end position="27"/>
    </location>
</feature>
<dbReference type="GO" id="GO:0008270">
    <property type="term" value="F:zinc ion binding"/>
    <property type="evidence" value="ECO:0007669"/>
    <property type="project" value="UniProtKB-KW"/>
</dbReference>
<gene>
    <name evidence="7" type="ORF">AYI69_g4865</name>
</gene>
<feature type="compositionally biased region" description="Low complexity" evidence="5">
    <location>
        <begin position="1"/>
        <end position="18"/>
    </location>
</feature>
<evidence type="ECO:0000259" key="6">
    <source>
        <dbReference type="PROSITE" id="PS50089"/>
    </source>
</evidence>
<dbReference type="PANTHER" id="PTHR45931:SF3">
    <property type="entry name" value="RING ZINC FINGER-CONTAINING PROTEIN"/>
    <property type="match status" value="1"/>
</dbReference>
<evidence type="ECO:0000256" key="4">
    <source>
        <dbReference type="PROSITE-ProRule" id="PRU00175"/>
    </source>
</evidence>